<sequence length="90" mass="9777">MLDGTQAKYGDIMNDMNLMDELLKIPADATAATVQGIEMLLIDENKAGALLESDPNDNTIHECLLSNGRFLFQSDNTNLVALYKVTGASE</sequence>
<name>A0A4Y1WZA8_9BACT</name>
<protein>
    <submittedName>
        <fullName evidence="1">Uncharacterized protein</fullName>
    </submittedName>
</protein>
<dbReference type="AlphaFoldDB" id="A0A4Y1WZA8"/>
<keyword evidence="2" id="KW-1185">Reference proteome</keyword>
<dbReference type="EMBL" id="AP019736">
    <property type="protein sequence ID" value="BBL05576.1"/>
    <property type="molecule type" value="Genomic_DNA"/>
</dbReference>
<evidence type="ECO:0000313" key="1">
    <source>
        <dbReference type="EMBL" id="BBL05576.1"/>
    </source>
</evidence>
<dbReference type="Proteomes" id="UP000319374">
    <property type="component" value="Chromosome"/>
</dbReference>
<accession>A0A4Y1WZA8</accession>
<dbReference type="KEGG" id="ada:A5CPEGH6_02140"/>
<evidence type="ECO:0000313" key="2">
    <source>
        <dbReference type="Proteomes" id="UP000319374"/>
    </source>
</evidence>
<reference evidence="2" key="1">
    <citation type="submission" date="2019-06" db="EMBL/GenBank/DDBJ databases">
        <title>Alistipes onderdonkii subsp. vulgaris subsp. nov., Alistipes dispar sp. nov. and Alistipes communis sp. nov., isolated from human faeces, and creation of Alistipes onderdonkii subsp. onderdonkii subsp. nov.</title>
        <authorList>
            <person name="Sakamoto M."/>
            <person name="Ikeyama N."/>
            <person name="Ogata Y."/>
            <person name="Suda W."/>
            <person name="Iino T."/>
            <person name="Hattori M."/>
            <person name="Ohkuma M."/>
        </authorList>
    </citation>
    <scope>NUCLEOTIDE SEQUENCE [LARGE SCALE GENOMIC DNA]</scope>
    <source>
        <strain evidence="2">5CPEGH6</strain>
    </source>
</reference>
<organism evidence="1 2">
    <name type="scientific">Alistipes dispar</name>
    <dbReference type="NCBI Taxonomy" id="2585119"/>
    <lineage>
        <taxon>Bacteria</taxon>
        <taxon>Pseudomonadati</taxon>
        <taxon>Bacteroidota</taxon>
        <taxon>Bacteroidia</taxon>
        <taxon>Bacteroidales</taxon>
        <taxon>Rikenellaceae</taxon>
        <taxon>Alistipes</taxon>
    </lineage>
</organism>
<proteinExistence type="predicted"/>
<gene>
    <name evidence="1" type="ORF">A5CPEGH6_02140</name>
</gene>